<evidence type="ECO:0000313" key="2">
    <source>
        <dbReference type="Proteomes" id="UP000005270"/>
    </source>
</evidence>
<sequence>MIYGVVVRHVTISVTLSPTRDLERLVSTLNSIVEVLVAKGYSVDLVYFYTGSEDVLMVNGVALKPGGEIEEEVVDVIASYLVTETVYSRWWPREKVAS</sequence>
<organism evidence="1 2">
    <name type="scientific">Thermogladius calderae (strain DSM 22663 / VKM B-2946 / 1633)</name>
    <dbReference type="NCBI Taxonomy" id="1184251"/>
    <lineage>
        <taxon>Archaea</taxon>
        <taxon>Thermoproteota</taxon>
        <taxon>Thermoprotei</taxon>
        <taxon>Desulfurococcales</taxon>
        <taxon>Desulfurococcaceae</taxon>
        <taxon>Thermogladius</taxon>
    </lineage>
</organism>
<dbReference type="STRING" id="1184251.TCELL_0863"/>
<evidence type="ECO:0000313" key="1">
    <source>
        <dbReference type="EMBL" id="AFK51287.1"/>
    </source>
</evidence>
<protein>
    <submittedName>
        <fullName evidence="1">Uncharacterized protein</fullName>
    </submittedName>
</protein>
<dbReference type="KEGG" id="thg:TCELL_0863"/>
<proteinExistence type="predicted"/>
<reference evidence="1 2" key="1">
    <citation type="journal article" date="2012" name="J. Bacteriol.">
        <title>Complete genome sequence of the hyperthermophilic cellulolytic Crenarchaeon 'Thermogladius cellulolyticus' 1633.</title>
        <authorList>
            <person name="Mardanov A.V."/>
            <person name="Kochetkova T.V."/>
            <person name="Beletsky A.V."/>
            <person name="Bonch-Osmolovskaya E.A."/>
            <person name="Ravin N.V."/>
            <person name="Skryabin K.G."/>
        </authorList>
    </citation>
    <scope>NUCLEOTIDE SEQUENCE [LARGE SCALE GENOMIC DNA]</scope>
    <source>
        <strain evidence="2">DSM 22663 / VKM B-2946 / 1633</strain>
    </source>
</reference>
<name>I3TEU9_THEC1</name>
<dbReference type="AlphaFoldDB" id="I3TEU9"/>
<dbReference type="InParanoid" id="I3TEU9"/>
<dbReference type="HOGENOM" id="CLU_2327386_0_0_2"/>
<dbReference type="EMBL" id="CP003531">
    <property type="protein sequence ID" value="AFK51287.1"/>
    <property type="molecule type" value="Genomic_DNA"/>
</dbReference>
<gene>
    <name evidence="1" type="ordered locus">TCELL_0863</name>
</gene>
<keyword evidence="2" id="KW-1185">Reference proteome</keyword>
<dbReference type="Proteomes" id="UP000005270">
    <property type="component" value="Chromosome"/>
</dbReference>
<accession>I3TEU9</accession>